<gene>
    <name evidence="2" type="ORF">QD47_24715</name>
</gene>
<dbReference type="PATRIC" id="fig|159743.3.peg.5470"/>
<feature type="transmembrane region" description="Helical" evidence="1">
    <location>
        <begin position="6"/>
        <end position="24"/>
    </location>
</feature>
<organism evidence="2 3">
    <name type="scientific">Paenibacillus terrae</name>
    <dbReference type="NCBI Taxonomy" id="159743"/>
    <lineage>
        <taxon>Bacteria</taxon>
        <taxon>Bacillati</taxon>
        <taxon>Bacillota</taxon>
        <taxon>Bacilli</taxon>
        <taxon>Bacillales</taxon>
        <taxon>Paenibacillaceae</taxon>
        <taxon>Paenibacillus</taxon>
    </lineage>
</organism>
<evidence type="ECO:0008006" key="4">
    <source>
        <dbReference type="Google" id="ProtNLM"/>
    </source>
</evidence>
<dbReference type="AlphaFoldDB" id="A0A0D7WV74"/>
<evidence type="ECO:0000256" key="1">
    <source>
        <dbReference type="SAM" id="Phobius"/>
    </source>
</evidence>
<dbReference type="EMBL" id="JTHP01000069">
    <property type="protein sequence ID" value="KJD43070.1"/>
    <property type="molecule type" value="Genomic_DNA"/>
</dbReference>
<protein>
    <recommendedName>
        <fullName evidence="4">Glycosyltransferase</fullName>
    </recommendedName>
</protein>
<keyword evidence="1" id="KW-0472">Membrane</keyword>
<sequence>MMAHLVWILLIYGLGAAVVHLMYIRQVVQAYRNGDDVRALSTDQRPTRYIVITSNDGERVEWVMRSLSILAWLRRKPLHVTVLDDESVDDTLPILTRIIGYSHMDVSVISYRFSPGNPVLPRSGGEKQVVIDLRTVNPLVDAPLVR</sequence>
<reference evidence="2 3" key="1">
    <citation type="submission" date="2014-11" db="EMBL/GenBank/DDBJ databases">
        <title>Draft Genome Sequences of Paenibacillus polymyxa NRRL B-30509 and Paenibacillus terrae NRRL B-30644, Strains from a Poultry Environment that Produce Tridecaptin A and Paenicidins.</title>
        <authorList>
            <person name="van Belkum M.J."/>
            <person name="Lohans C.T."/>
            <person name="Vederas J.C."/>
        </authorList>
    </citation>
    <scope>NUCLEOTIDE SEQUENCE [LARGE SCALE GENOMIC DNA]</scope>
    <source>
        <strain evidence="2 3">NRRL B-30644</strain>
    </source>
</reference>
<comment type="caution">
    <text evidence="2">The sequence shown here is derived from an EMBL/GenBank/DDBJ whole genome shotgun (WGS) entry which is preliminary data.</text>
</comment>
<dbReference type="OrthoDB" id="2990399at2"/>
<keyword evidence="1" id="KW-0812">Transmembrane</keyword>
<keyword evidence="3" id="KW-1185">Reference proteome</keyword>
<evidence type="ECO:0000313" key="2">
    <source>
        <dbReference type="EMBL" id="KJD43070.1"/>
    </source>
</evidence>
<proteinExistence type="predicted"/>
<evidence type="ECO:0000313" key="3">
    <source>
        <dbReference type="Proteomes" id="UP000032534"/>
    </source>
</evidence>
<accession>A0A0D7WV74</accession>
<dbReference type="Proteomes" id="UP000032534">
    <property type="component" value="Unassembled WGS sequence"/>
</dbReference>
<name>A0A0D7WV74_9BACL</name>
<keyword evidence="1" id="KW-1133">Transmembrane helix</keyword>